<organism evidence="1">
    <name type="scientific">viral metagenome</name>
    <dbReference type="NCBI Taxonomy" id="1070528"/>
    <lineage>
        <taxon>unclassified sequences</taxon>
        <taxon>metagenomes</taxon>
        <taxon>organismal metagenomes</taxon>
    </lineage>
</organism>
<gene>
    <name evidence="2" type="ORF">MM415A00259_0041</name>
    <name evidence="1" type="ORF">MM415B00452_0027</name>
</gene>
<sequence length="55" mass="6595">MRNDLPTKSEVEKMRLAYKKFSIKNRVGYMTRKDRHALGLCLKGECDWCEGRRKF</sequence>
<dbReference type="EMBL" id="MT142516">
    <property type="protein sequence ID" value="QJA83716.1"/>
    <property type="molecule type" value="Genomic_DNA"/>
</dbReference>
<dbReference type="AlphaFoldDB" id="A0A6M3J4Y7"/>
<evidence type="ECO:0000313" key="2">
    <source>
        <dbReference type="EMBL" id="QJA83716.1"/>
    </source>
</evidence>
<evidence type="ECO:0000313" key="1">
    <source>
        <dbReference type="EMBL" id="QJA64926.1"/>
    </source>
</evidence>
<proteinExistence type="predicted"/>
<dbReference type="EMBL" id="MT141529">
    <property type="protein sequence ID" value="QJA64926.1"/>
    <property type="molecule type" value="Genomic_DNA"/>
</dbReference>
<name>A0A6M3J4Y7_9ZZZZ</name>
<accession>A0A6M3J4Y7</accession>
<protein>
    <submittedName>
        <fullName evidence="1">Uncharacterized protein</fullName>
    </submittedName>
</protein>
<reference evidence="1" key="1">
    <citation type="submission" date="2020-03" db="EMBL/GenBank/DDBJ databases">
        <title>The deep terrestrial virosphere.</title>
        <authorList>
            <person name="Holmfeldt K."/>
            <person name="Nilsson E."/>
            <person name="Simone D."/>
            <person name="Lopez-Fernandez M."/>
            <person name="Wu X."/>
            <person name="de Brujin I."/>
            <person name="Lundin D."/>
            <person name="Andersson A."/>
            <person name="Bertilsson S."/>
            <person name="Dopson M."/>
        </authorList>
    </citation>
    <scope>NUCLEOTIDE SEQUENCE</scope>
    <source>
        <strain evidence="2">MM415A00259</strain>
        <strain evidence="1">MM415B00452</strain>
    </source>
</reference>